<dbReference type="KEGG" id="jme:EEW87_013165"/>
<keyword evidence="2" id="KW-0645">Protease</keyword>
<evidence type="ECO:0000259" key="5">
    <source>
        <dbReference type="PROSITE" id="PS50106"/>
    </source>
</evidence>
<gene>
    <name evidence="6" type="ORF">EEW87_013165</name>
</gene>
<dbReference type="Gene3D" id="2.40.10.10">
    <property type="entry name" value="Trypsin-like serine proteases"/>
    <property type="match status" value="2"/>
</dbReference>
<dbReference type="SMART" id="SM00228">
    <property type="entry name" value="PDZ"/>
    <property type="match status" value="1"/>
</dbReference>
<dbReference type="SUPFAM" id="SSF50156">
    <property type="entry name" value="PDZ domain-like"/>
    <property type="match status" value="1"/>
</dbReference>
<sequence>MHDDTSPLPRPDETQPFGAHQTPQSGAGYPPPPPASVGTLPPQQPRRRGGLRRVGELSAVAVLAAALASGGTFAATTLADGDQGTTTSASSQLPQSSVVPVTDAQKSAPDWQSVASAVGPSVVSITVKSAQGEGQGSGVVMDDKGHVLTNNHVATGAGEGAGSQITVTLSDGNTYAATIAGTDPSTDLAVLTITDPPKELTPITFGASDSLAVGDPVMAIGNPLGLSGTVTTGVVSALDRPVSTSDSSSQDPFAQGQSQGETVVTNAVQTSAAINPGNSGGALVDASGRLVGINSSIASTGSSSGGQSGSIGIGFAIPVDQARMIANQLITDGSAQHAFLGVTPSDGTAKSGSATRSGARIEQVSQGSGAAKAGLEVGDLVVAVGDTPVTSAESLVAHVREEAVGSTVKLTVIRDGKSTQVDVTLGERTEG</sequence>
<dbReference type="Proteomes" id="UP000271708">
    <property type="component" value="Chromosome"/>
</dbReference>
<evidence type="ECO:0000256" key="1">
    <source>
        <dbReference type="ARBA" id="ARBA00010541"/>
    </source>
</evidence>
<dbReference type="RefSeq" id="WP_123093721.1">
    <property type="nucleotide sequence ID" value="NZ_CP044548.2"/>
</dbReference>
<dbReference type="PRINTS" id="PR00834">
    <property type="entry name" value="PROTEASES2C"/>
</dbReference>
<feature type="region of interest" description="Disordered" evidence="4">
    <location>
        <begin position="240"/>
        <end position="261"/>
    </location>
</feature>
<dbReference type="CDD" id="cd06779">
    <property type="entry name" value="cpPDZ_Deg_HtrA-like"/>
    <property type="match status" value="1"/>
</dbReference>
<dbReference type="SUPFAM" id="SSF50494">
    <property type="entry name" value="Trypsin-like serine proteases"/>
    <property type="match status" value="1"/>
</dbReference>
<evidence type="ECO:0000256" key="3">
    <source>
        <dbReference type="ARBA" id="ARBA00022801"/>
    </source>
</evidence>
<feature type="compositionally biased region" description="Polar residues" evidence="4">
    <location>
        <begin position="242"/>
        <end position="261"/>
    </location>
</feature>
<dbReference type="PROSITE" id="PS50106">
    <property type="entry name" value="PDZ"/>
    <property type="match status" value="1"/>
</dbReference>
<dbReference type="Gene3D" id="2.30.42.10">
    <property type="match status" value="1"/>
</dbReference>
<dbReference type="AlphaFoldDB" id="A0A650GDX9"/>
<reference evidence="6 7" key="1">
    <citation type="submission" date="2019-09" db="EMBL/GenBank/DDBJ databases">
        <title>Complete Genome Sequence of Janibacter melonis M714 with both human health impact and industrial applications.</title>
        <authorList>
            <person name="Jin M."/>
            <person name="Zhao Q.R."/>
        </authorList>
    </citation>
    <scope>NUCLEOTIDE SEQUENCE [LARGE SCALE GENOMIC DNA]</scope>
    <source>
        <strain evidence="6 7">M714</strain>
    </source>
</reference>
<evidence type="ECO:0000313" key="7">
    <source>
        <dbReference type="Proteomes" id="UP000271708"/>
    </source>
</evidence>
<evidence type="ECO:0000256" key="4">
    <source>
        <dbReference type="SAM" id="MobiDB-lite"/>
    </source>
</evidence>
<dbReference type="InterPro" id="IPR001478">
    <property type="entry name" value="PDZ"/>
</dbReference>
<dbReference type="Pfam" id="PF13365">
    <property type="entry name" value="Trypsin_2"/>
    <property type="match status" value="1"/>
</dbReference>
<protein>
    <submittedName>
        <fullName evidence="6">PDZ domain-containing protein</fullName>
    </submittedName>
</protein>
<feature type="region of interest" description="Disordered" evidence="4">
    <location>
        <begin position="1"/>
        <end position="50"/>
    </location>
</feature>
<organism evidence="6 7">
    <name type="scientific">Janibacter melonis</name>
    <dbReference type="NCBI Taxonomy" id="262209"/>
    <lineage>
        <taxon>Bacteria</taxon>
        <taxon>Bacillati</taxon>
        <taxon>Actinomycetota</taxon>
        <taxon>Actinomycetes</taxon>
        <taxon>Micrococcales</taxon>
        <taxon>Intrasporangiaceae</taxon>
        <taxon>Janibacter</taxon>
    </lineage>
</organism>
<dbReference type="GO" id="GO:0004252">
    <property type="term" value="F:serine-type endopeptidase activity"/>
    <property type="evidence" value="ECO:0007669"/>
    <property type="project" value="InterPro"/>
</dbReference>
<dbReference type="InterPro" id="IPR036034">
    <property type="entry name" value="PDZ_sf"/>
</dbReference>
<dbReference type="InterPro" id="IPR001940">
    <property type="entry name" value="Peptidase_S1C"/>
</dbReference>
<dbReference type="InterPro" id="IPR043504">
    <property type="entry name" value="Peptidase_S1_PA_chymotrypsin"/>
</dbReference>
<comment type="similarity">
    <text evidence="1">Belongs to the peptidase S1C family.</text>
</comment>
<dbReference type="PANTHER" id="PTHR43343:SF3">
    <property type="entry name" value="PROTEASE DO-LIKE 8, CHLOROPLASTIC"/>
    <property type="match status" value="1"/>
</dbReference>
<dbReference type="GO" id="GO:0006508">
    <property type="term" value="P:proteolysis"/>
    <property type="evidence" value="ECO:0007669"/>
    <property type="project" value="UniProtKB-KW"/>
</dbReference>
<dbReference type="Pfam" id="PF13180">
    <property type="entry name" value="PDZ_2"/>
    <property type="match status" value="1"/>
</dbReference>
<accession>A0A650GDX9</accession>
<dbReference type="InterPro" id="IPR051201">
    <property type="entry name" value="Chloro_Bact_Ser_Proteases"/>
</dbReference>
<dbReference type="PANTHER" id="PTHR43343">
    <property type="entry name" value="PEPTIDASE S12"/>
    <property type="match status" value="1"/>
</dbReference>
<evidence type="ECO:0000256" key="2">
    <source>
        <dbReference type="ARBA" id="ARBA00022670"/>
    </source>
</evidence>
<name>A0A650GDX9_9MICO</name>
<feature type="compositionally biased region" description="Basic and acidic residues" evidence="4">
    <location>
        <begin position="1"/>
        <end position="13"/>
    </location>
</feature>
<dbReference type="InterPro" id="IPR009003">
    <property type="entry name" value="Peptidase_S1_PA"/>
</dbReference>
<keyword evidence="3" id="KW-0378">Hydrolase</keyword>
<proteinExistence type="inferred from homology"/>
<dbReference type="GeneID" id="59162130"/>
<evidence type="ECO:0000313" key="6">
    <source>
        <dbReference type="EMBL" id="QGX08513.1"/>
    </source>
</evidence>
<dbReference type="EMBL" id="CP044548">
    <property type="protein sequence ID" value="QGX08513.1"/>
    <property type="molecule type" value="Genomic_DNA"/>
</dbReference>
<feature type="domain" description="PDZ" evidence="5">
    <location>
        <begin position="324"/>
        <end position="416"/>
    </location>
</feature>